<organism evidence="2 3">
    <name type="scientific">Kwoniella bestiolae CBS 10118</name>
    <dbReference type="NCBI Taxonomy" id="1296100"/>
    <lineage>
        <taxon>Eukaryota</taxon>
        <taxon>Fungi</taxon>
        <taxon>Dikarya</taxon>
        <taxon>Basidiomycota</taxon>
        <taxon>Agaricomycotina</taxon>
        <taxon>Tremellomycetes</taxon>
        <taxon>Tremellales</taxon>
        <taxon>Cryptococcaceae</taxon>
        <taxon>Kwoniella</taxon>
    </lineage>
</organism>
<reference evidence="2" key="1">
    <citation type="submission" date="2013-07" db="EMBL/GenBank/DDBJ databases">
        <authorList>
            <consortium name="The Broad Institute Genome Sequencing Platform"/>
            <person name="Cuomo C."/>
            <person name="Litvintseva A."/>
            <person name="Chen Y."/>
            <person name="Heitman J."/>
            <person name="Sun S."/>
            <person name="Springer D."/>
            <person name="Dromer F."/>
            <person name="Young S.K."/>
            <person name="Zeng Q."/>
            <person name="Gargeya S."/>
            <person name="Fitzgerald M."/>
            <person name="Abouelleil A."/>
            <person name="Alvarado L."/>
            <person name="Berlin A.M."/>
            <person name="Chapman S.B."/>
            <person name="Dewar J."/>
            <person name="Goldberg J."/>
            <person name="Griggs A."/>
            <person name="Gujja S."/>
            <person name="Hansen M."/>
            <person name="Howarth C."/>
            <person name="Imamovic A."/>
            <person name="Larimer J."/>
            <person name="McCowan C."/>
            <person name="Murphy C."/>
            <person name="Pearson M."/>
            <person name="Priest M."/>
            <person name="Roberts A."/>
            <person name="Saif S."/>
            <person name="Shea T."/>
            <person name="Sykes S."/>
            <person name="Wortman J."/>
            <person name="Nusbaum C."/>
            <person name="Birren B."/>
        </authorList>
    </citation>
    <scope>NUCLEOTIDE SEQUENCE</scope>
    <source>
        <strain evidence="2">CBS 10118</strain>
    </source>
</reference>
<name>A0AAJ8KDJ4_9TREE</name>
<feature type="region of interest" description="Disordered" evidence="1">
    <location>
        <begin position="211"/>
        <end position="237"/>
    </location>
</feature>
<protein>
    <submittedName>
        <fullName evidence="2">Uncharacterized protein</fullName>
    </submittedName>
</protein>
<reference evidence="2" key="2">
    <citation type="submission" date="2024-02" db="EMBL/GenBank/DDBJ databases">
        <title>Comparative genomics of Cryptococcus and Kwoniella reveals pathogenesis evolution and contrasting modes of karyotype evolution via chromosome fusion or intercentromeric recombination.</title>
        <authorList>
            <person name="Coelho M.A."/>
            <person name="David-Palma M."/>
            <person name="Shea T."/>
            <person name="Bowers K."/>
            <person name="McGinley-Smith S."/>
            <person name="Mohammad A.W."/>
            <person name="Gnirke A."/>
            <person name="Yurkov A.M."/>
            <person name="Nowrousian M."/>
            <person name="Sun S."/>
            <person name="Cuomo C.A."/>
            <person name="Heitman J."/>
        </authorList>
    </citation>
    <scope>NUCLEOTIDE SEQUENCE</scope>
    <source>
        <strain evidence="2">CBS 10118</strain>
    </source>
</reference>
<gene>
    <name evidence="2" type="ORF">I302_107340</name>
</gene>
<feature type="compositionally biased region" description="Basic and acidic residues" evidence="1">
    <location>
        <begin position="62"/>
        <end position="83"/>
    </location>
</feature>
<feature type="compositionally biased region" description="Basic and acidic residues" evidence="1">
    <location>
        <begin position="218"/>
        <end position="229"/>
    </location>
</feature>
<dbReference type="RefSeq" id="XP_019045008.2">
    <property type="nucleotide sequence ID" value="XM_019193531.2"/>
</dbReference>
<proteinExistence type="predicted"/>
<dbReference type="GeneID" id="30211323"/>
<dbReference type="Proteomes" id="UP000092730">
    <property type="component" value="Chromosome 6"/>
</dbReference>
<evidence type="ECO:0000313" key="2">
    <source>
        <dbReference type="EMBL" id="WVW85302.1"/>
    </source>
</evidence>
<dbReference type="EMBL" id="CP144546">
    <property type="protein sequence ID" value="WVW85302.1"/>
    <property type="molecule type" value="Genomic_DNA"/>
</dbReference>
<keyword evidence="3" id="KW-1185">Reference proteome</keyword>
<feature type="region of interest" description="Disordered" evidence="1">
    <location>
        <begin position="56"/>
        <end position="83"/>
    </location>
</feature>
<dbReference type="AlphaFoldDB" id="A0AAJ8KDJ4"/>
<accession>A0AAJ8KDJ4</accession>
<evidence type="ECO:0000256" key="1">
    <source>
        <dbReference type="SAM" id="MobiDB-lite"/>
    </source>
</evidence>
<sequence>MLSRSIVSKRAACPACRLFSAISTSASTTDSASSPTSSSSRQNMTKSIIFTSPIYDTSSSTTERRSLRDHRRSLMDQDRDERKVVDDDPYQVMLNSPMRQCIVTRQKLPSAFMINLRPTYFPPTATDEASSPSLKLLPDRVTSRGRTKKGKGAWVTCNEGIIAGLMSKKGPHIGFLRHYPSITIPENIQFIIHHQLLERIKIELQNLSNTLNSLSPRPRRESTTSEDRSASSGDMGYKPIMRRLTNAQVSSIPGLSNTILPDGVSVHPHPSSSVDRFQGDIIALLDISNLSPPASKSTDQDDTTKVAIPLIPIQGKSIPLYTLSTLFPPSLHTELDSQIKKILSIERRSKRRSILRLGLGAGSGPKQKSDLSDIIALYSHPSTEDRRGISGIPLAVALWRIRCFLGYGWGS</sequence>
<dbReference type="KEGG" id="kbi:30211323"/>
<evidence type="ECO:0000313" key="3">
    <source>
        <dbReference type="Proteomes" id="UP000092730"/>
    </source>
</evidence>